<organism evidence="3 4">
    <name type="scientific">Roseibium hamelinense</name>
    <dbReference type="NCBI Taxonomy" id="150831"/>
    <lineage>
        <taxon>Bacteria</taxon>
        <taxon>Pseudomonadati</taxon>
        <taxon>Pseudomonadota</taxon>
        <taxon>Alphaproteobacteria</taxon>
        <taxon>Hyphomicrobiales</taxon>
        <taxon>Stappiaceae</taxon>
        <taxon>Roseibium</taxon>
    </lineage>
</organism>
<evidence type="ECO:0000313" key="4">
    <source>
        <dbReference type="Proteomes" id="UP000320593"/>
    </source>
</evidence>
<evidence type="ECO:0000259" key="2">
    <source>
        <dbReference type="Pfam" id="PF00497"/>
    </source>
</evidence>
<sequence>MQLFKLNSVACAAVMAGFMAAATPSQAADIVIAADPWCPFNCEPGSDRPGVMVEIAREVFEPLGHTVTYETVNWSRALVETREGKYDAVFGATRGDAEDFVFPELAQPVSGNAYFVRADDDWTY</sequence>
<dbReference type="Pfam" id="PF00497">
    <property type="entry name" value="SBP_bac_3"/>
    <property type="match status" value="1"/>
</dbReference>
<dbReference type="EMBL" id="VLLF01000003">
    <property type="protein sequence ID" value="TWI89480.1"/>
    <property type="molecule type" value="Genomic_DNA"/>
</dbReference>
<keyword evidence="1" id="KW-0732">Signal</keyword>
<proteinExistence type="predicted"/>
<evidence type="ECO:0000256" key="1">
    <source>
        <dbReference type="SAM" id="SignalP"/>
    </source>
</evidence>
<dbReference type="RefSeq" id="WP_145342136.1">
    <property type="nucleotide sequence ID" value="NZ_SMLY01000063.1"/>
</dbReference>
<reference evidence="3 4" key="1">
    <citation type="submission" date="2019-07" db="EMBL/GenBank/DDBJ databases">
        <title>Genomic Encyclopedia of Archaeal and Bacterial Type Strains, Phase II (KMG-II): from individual species to whole genera.</title>
        <authorList>
            <person name="Goeker M."/>
        </authorList>
    </citation>
    <scope>NUCLEOTIDE SEQUENCE [LARGE SCALE GENOMIC DNA]</scope>
    <source>
        <strain evidence="3 4">ATCC BAA-252</strain>
    </source>
</reference>
<protein>
    <submittedName>
        <fullName evidence="3">Polar amino acid transport system substrate-binding protein</fullName>
    </submittedName>
</protein>
<comment type="caution">
    <text evidence="3">The sequence shown here is derived from an EMBL/GenBank/DDBJ whole genome shotgun (WGS) entry which is preliminary data.</text>
</comment>
<dbReference type="InterPro" id="IPR001638">
    <property type="entry name" value="Solute-binding_3/MltF_N"/>
</dbReference>
<feature type="signal peptide" evidence="1">
    <location>
        <begin position="1"/>
        <end position="27"/>
    </location>
</feature>
<dbReference type="AlphaFoldDB" id="A0A562T9K5"/>
<keyword evidence="4" id="KW-1185">Reference proteome</keyword>
<accession>A0A562T9K5</accession>
<gene>
    <name evidence="3" type="ORF">JM93_01683</name>
</gene>
<dbReference type="Gene3D" id="3.40.190.10">
    <property type="entry name" value="Periplasmic binding protein-like II"/>
    <property type="match status" value="1"/>
</dbReference>
<name>A0A562T9K5_9HYPH</name>
<dbReference type="OrthoDB" id="5421182at2"/>
<dbReference type="SUPFAM" id="SSF53850">
    <property type="entry name" value="Periplasmic binding protein-like II"/>
    <property type="match status" value="1"/>
</dbReference>
<dbReference type="Proteomes" id="UP000320593">
    <property type="component" value="Unassembled WGS sequence"/>
</dbReference>
<evidence type="ECO:0000313" key="3">
    <source>
        <dbReference type="EMBL" id="TWI89480.1"/>
    </source>
</evidence>
<feature type="domain" description="Solute-binding protein family 3/N-terminal" evidence="2">
    <location>
        <begin position="32"/>
        <end position="93"/>
    </location>
</feature>
<feature type="chain" id="PRO_5021867932" evidence="1">
    <location>
        <begin position="28"/>
        <end position="124"/>
    </location>
</feature>